<evidence type="ECO:0000313" key="7">
    <source>
        <dbReference type="EMBL" id="KKM62808.1"/>
    </source>
</evidence>
<sequence length="283" mass="31546">MKWRNRRTSSNIEDLRSTSGRKTGGKKGGIGIIAVALIAMYFGVDPRIIMSLLDGTPMTQTSSQPDPNYKPTAEQQQLAEFTAVVLADTEDTWQALFQQMDRRYEDPKLVLFTDSVRSGCGHAESAMGPFYCPSDKKIYIDLGFYKQLKDRHNAPGDFAQAYVIAHEVGHHVQNLLGISRQVRQAQQGLSEAQANAWSVKLELQADCFSGVWAHHTEQEKHILEQGDIEEALNAASAIGDDRLQKEARGYASPESFTHGTSQQRIYWFKKGFVDGTIESCSTV</sequence>
<dbReference type="GO" id="GO:0016020">
    <property type="term" value="C:membrane"/>
    <property type="evidence" value="ECO:0007669"/>
    <property type="project" value="UniProtKB-SubCell"/>
</dbReference>
<proteinExistence type="predicted"/>
<evidence type="ECO:0000256" key="6">
    <source>
        <dbReference type="SAM" id="Phobius"/>
    </source>
</evidence>
<dbReference type="AlphaFoldDB" id="A0A0F9IZR6"/>
<dbReference type="EMBL" id="LAZR01011223">
    <property type="protein sequence ID" value="KKM62808.1"/>
    <property type="molecule type" value="Genomic_DNA"/>
</dbReference>
<evidence type="ECO:0000256" key="2">
    <source>
        <dbReference type="ARBA" id="ARBA00022692"/>
    </source>
</evidence>
<evidence type="ECO:0000256" key="1">
    <source>
        <dbReference type="ARBA" id="ARBA00004167"/>
    </source>
</evidence>
<comment type="subcellular location">
    <subcellularLocation>
        <location evidence="1">Membrane</location>
        <topology evidence="1">Single-pass membrane protein</topology>
    </subcellularLocation>
</comment>
<protein>
    <recommendedName>
        <fullName evidence="8">Neutral zinc metallopeptidase</fullName>
    </recommendedName>
</protein>
<dbReference type="Pfam" id="PF04228">
    <property type="entry name" value="Zn_peptidase"/>
    <property type="match status" value="1"/>
</dbReference>
<comment type="caution">
    <text evidence="7">The sequence shown here is derived from an EMBL/GenBank/DDBJ whole genome shotgun (WGS) entry which is preliminary data.</text>
</comment>
<evidence type="ECO:0000256" key="4">
    <source>
        <dbReference type="ARBA" id="ARBA00023136"/>
    </source>
</evidence>
<reference evidence="7" key="1">
    <citation type="journal article" date="2015" name="Nature">
        <title>Complex archaea that bridge the gap between prokaryotes and eukaryotes.</title>
        <authorList>
            <person name="Spang A."/>
            <person name="Saw J.H."/>
            <person name="Jorgensen S.L."/>
            <person name="Zaremba-Niedzwiedzka K."/>
            <person name="Martijn J."/>
            <person name="Lind A.E."/>
            <person name="van Eijk R."/>
            <person name="Schleper C."/>
            <person name="Guy L."/>
            <person name="Ettema T.J."/>
        </authorList>
    </citation>
    <scope>NUCLEOTIDE SEQUENCE</scope>
</reference>
<gene>
    <name evidence="7" type="ORF">LCGC14_1517940</name>
</gene>
<keyword evidence="4 6" id="KW-0472">Membrane</keyword>
<organism evidence="7">
    <name type="scientific">marine sediment metagenome</name>
    <dbReference type="NCBI Taxonomy" id="412755"/>
    <lineage>
        <taxon>unclassified sequences</taxon>
        <taxon>metagenomes</taxon>
        <taxon>ecological metagenomes</taxon>
    </lineage>
</organism>
<evidence type="ECO:0000256" key="3">
    <source>
        <dbReference type="ARBA" id="ARBA00022989"/>
    </source>
</evidence>
<evidence type="ECO:0008006" key="8">
    <source>
        <dbReference type="Google" id="ProtNLM"/>
    </source>
</evidence>
<evidence type="ECO:0000256" key="5">
    <source>
        <dbReference type="SAM" id="MobiDB-lite"/>
    </source>
</evidence>
<dbReference type="SUPFAM" id="SSF55486">
    <property type="entry name" value="Metalloproteases ('zincins'), catalytic domain"/>
    <property type="match status" value="1"/>
</dbReference>
<name>A0A0F9IZR6_9ZZZZ</name>
<feature type="transmembrane region" description="Helical" evidence="6">
    <location>
        <begin position="28"/>
        <end position="44"/>
    </location>
</feature>
<dbReference type="PANTHER" id="PTHR30168">
    <property type="entry name" value="PUTATIVE MEMBRANE PROTEIN YPFJ"/>
    <property type="match status" value="1"/>
</dbReference>
<dbReference type="InterPro" id="IPR007343">
    <property type="entry name" value="Uncharacterised_pept_Zn_put"/>
</dbReference>
<keyword evidence="3 6" id="KW-1133">Transmembrane helix</keyword>
<keyword evidence="2 6" id="KW-0812">Transmembrane</keyword>
<dbReference type="PANTHER" id="PTHR30168:SF0">
    <property type="entry name" value="INNER MEMBRANE PROTEIN"/>
    <property type="match status" value="1"/>
</dbReference>
<feature type="region of interest" description="Disordered" evidence="5">
    <location>
        <begin position="1"/>
        <end position="26"/>
    </location>
</feature>
<accession>A0A0F9IZR6</accession>